<keyword evidence="2" id="KW-1185">Reference proteome</keyword>
<gene>
    <name evidence="1" type="ORF">QWT69_04720</name>
</gene>
<dbReference type="RefSeq" id="WP_317969478.1">
    <property type="nucleotide sequence ID" value="NZ_CP129118.1"/>
</dbReference>
<proteinExistence type="predicted"/>
<evidence type="ECO:0000313" key="1">
    <source>
        <dbReference type="EMBL" id="WOV88427.1"/>
    </source>
</evidence>
<evidence type="ECO:0000313" key="2">
    <source>
        <dbReference type="Proteomes" id="UP001303902"/>
    </source>
</evidence>
<organism evidence="1 2">
    <name type="scientific">Sporosarcina oncorhynchi</name>
    <dbReference type="NCBI Taxonomy" id="3056444"/>
    <lineage>
        <taxon>Bacteria</taxon>
        <taxon>Bacillati</taxon>
        <taxon>Bacillota</taxon>
        <taxon>Bacilli</taxon>
        <taxon>Bacillales</taxon>
        <taxon>Caryophanaceae</taxon>
        <taxon>Sporosarcina</taxon>
    </lineage>
</organism>
<dbReference type="Proteomes" id="UP001303902">
    <property type="component" value="Chromosome"/>
</dbReference>
<dbReference type="InterPro" id="IPR020908">
    <property type="entry name" value="UPF0738"/>
</dbReference>
<dbReference type="EMBL" id="CP129118">
    <property type="protein sequence ID" value="WOV88427.1"/>
    <property type="molecule type" value="Genomic_DNA"/>
</dbReference>
<protein>
    <submittedName>
        <fullName evidence="1">Uncharacterized protein</fullName>
    </submittedName>
</protein>
<reference evidence="1 2" key="1">
    <citation type="submission" date="2023-06" db="EMBL/GenBank/DDBJ databases">
        <title>Sporosarcina sp. nov., isolated from Korean tranditional fermented seafood 'Jeotgal'.</title>
        <authorList>
            <person name="Yang A.I."/>
            <person name="Shin N.-R."/>
        </authorList>
    </citation>
    <scope>NUCLEOTIDE SEQUENCE [LARGE SCALE GENOMIC DNA]</scope>
    <source>
        <strain evidence="1 2">T2O-4</strain>
    </source>
</reference>
<accession>A0ABZ0L847</accession>
<name>A0ABZ0L847_9BACL</name>
<sequence>MRIQNRVTKGQQHNDTIRFHLDGSAEQPLGKPAGKMITDSDEMSFVYLMDDIEGYAHIHFPREVWAYMVEALRNEEEPMLQWNDRSIPLPGFIEELTMLIYNIEGNDNYGEAFTTAVEQEFQAILQSIEI</sequence>
<dbReference type="Pfam" id="PF19785">
    <property type="entry name" value="UPF0738"/>
    <property type="match status" value="1"/>
</dbReference>